<sequence length="112" mass="12932">MIELKHMVAPSFLYRKSLCINKKMLYKLYCTHKIQGCDTPLQIIRSQVKYCNKTKRELESIFTPDDSSPITPCKISLDILFRMYGTVESYSAKEEGKLLLTKGKLVTDMLSM</sequence>
<proteinExistence type="predicted"/>
<dbReference type="EMBL" id="QZBD01000003">
    <property type="protein sequence ID" value="THY36729.1"/>
    <property type="molecule type" value="Genomic_DNA"/>
</dbReference>
<evidence type="ECO:0000313" key="1">
    <source>
        <dbReference type="EMBL" id="THY36729.1"/>
    </source>
</evidence>
<dbReference type="AlphaFoldDB" id="A0A4S9M2P6"/>
<name>A0A4S9M2P6_AURPU</name>
<reference evidence="1 2" key="1">
    <citation type="submission" date="2018-10" db="EMBL/GenBank/DDBJ databases">
        <title>Fifty Aureobasidium pullulans genomes reveal a recombining polyextremotolerant generalist.</title>
        <authorList>
            <person name="Gostincar C."/>
            <person name="Turk M."/>
            <person name="Zajc J."/>
            <person name="Gunde-Cimerman N."/>
        </authorList>
    </citation>
    <scope>NUCLEOTIDE SEQUENCE [LARGE SCALE GENOMIC DNA]</scope>
    <source>
        <strain evidence="1 2">EXF-6604</strain>
    </source>
</reference>
<protein>
    <submittedName>
        <fullName evidence="1">Uncharacterized protein</fullName>
    </submittedName>
</protein>
<gene>
    <name evidence="1" type="ORF">D6D01_00186</name>
</gene>
<comment type="caution">
    <text evidence="1">The sequence shown here is derived from an EMBL/GenBank/DDBJ whole genome shotgun (WGS) entry which is preliminary data.</text>
</comment>
<evidence type="ECO:0000313" key="2">
    <source>
        <dbReference type="Proteomes" id="UP000306584"/>
    </source>
</evidence>
<organism evidence="1 2">
    <name type="scientific">Aureobasidium pullulans</name>
    <name type="common">Black yeast</name>
    <name type="synonym">Pullularia pullulans</name>
    <dbReference type="NCBI Taxonomy" id="5580"/>
    <lineage>
        <taxon>Eukaryota</taxon>
        <taxon>Fungi</taxon>
        <taxon>Dikarya</taxon>
        <taxon>Ascomycota</taxon>
        <taxon>Pezizomycotina</taxon>
        <taxon>Dothideomycetes</taxon>
        <taxon>Dothideomycetidae</taxon>
        <taxon>Dothideales</taxon>
        <taxon>Saccotheciaceae</taxon>
        <taxon>Aureobasidium</taxon>
    </lineage>
</organism>
<accession>A0A4S9M2P6</accession>
<dbReference type="Proteomes" id="UP000306584">
    <property type="component" value="Unassembled WGS sequence"/>
</dbReference>